<evidence type="ECO:0000313" key="2">
    <source>
        <dbReference type="EMBL" id="OAX78819.1"/>
    </source>
</evidence>
<organism evidence="2 3">
    <name type="scientific">Emergomyces africanus</name>
    <dbReference type="NCBI Taxonomy" id="1955775"/>
    <lineage>
        <taxon>Eukaryota</taxon>
        <taxon>Fungi</taxon>
        <taxon>Dikarya</taxon>
        <taxon>Ascomycota</taxon>
        <taxon>Pezizomycotina</taxon>
        <taxon>Eurotiomycetes</taxon>
        <taxon>Eurotiomycetidae</taxon>
        <taxon>Onygenales</taxon>
        <taxon>Ajellomycetaceae</taxon>
        <taxon>Emergomyces</taxon>
    </lineage>
</organism>
<sequence>MNQMSDKDAWCPTTPPLIQLSKSFNCGVEDKQALHRLANKPGESPRYPIRNGPKRQRLKNKGAGAALPVRCWSTSDRHSDAMMSWQSMVSSTSGEDSYNMFQKWKMHATRIQRGFRCPQIRTIISRIETLKQGGNQP</sequence>
<proteinExistence type="predicted"/>
<evidence type="ECO:0000313" key="3">
    <source>
        <dbReference type="Proteomes" id="UP000091918"/>
    </source>
</evidence>
<evidence type="ECO:0000256" key="1">
    <source>
        <dbReference type="SAM" id="MobiDB-lite"/>
    </source>
</evidence>
<dbReference type="Proteomes" id="UP000091918">
    <property type="component" value="Unassembled WGS sequence"/>
</dbReference>
<reference evidence="2 3" key="1">
    <citation type="submission" date="2015-07" db="EMBL/GenBank/DDBJ databases">
        <title>Emmonsia species relationships and genome sequence.</title>
        <authorList>
            <person name="Cuomo C.A."/>
            <person name="Schwartz I.S."/>
            <person name="Kenyon C."/>
            <person name="de Hoog G.S."/>
            <person name="Govender N.P."/>
            <person name="Botha A."/>
            <person name="Moreno L."/>
            <person name="de Vries M."/>
            <person name="Munoz J.F."/>
            <person name="Stielow J.B."/>
        </authorList>
    </citation>
    <scope>NUCLEOTIDE SEQUENCE [LARGE SCALE GENOMIC DNA]</scope>
    <source>
        <strain evidence="2 3">CBS 136260</strain>
    </source>
</reference>
<accession>A0A1B7NPV6</accession>
<gene>
    <name evidence="2" type="ORF">ACJ72_06868</name>
</gene>
<name>A0A1B7NPV6_9EURO</name>
<keyword evidence="3" id="KW-1185">Reference proteome</keyword>
<comment type="caution">
    <text evidence="2">The sequence shown here is derived from an EMBL/GenBank/DDBJ whole genome shotgun (WGS) entry which is preliminary data.</text>
</comment>
<dbReference type="AlphaFoldDB" id="A0A1B7NPV6"/>
<dbReference type="EMBL" id="LGUA01001293">
    <property type="protein sequence ID" value="OAX78819.1"/>
    <property type="molecule type" value="Genomic_DNA"/>
</dbReference>
<feature type="region of interest" description="Disordered" evidence="1">
    <location>
        <begin position="38"/>
        <end position="64"/>
    </location>
</feature>
<protein>
    <submittedName>
        <fullName evidence="2">Uncharacterized protein</fullName>
    </submittedName>
</protein>